<proteinExistence type="predicted"/>
<feature type="domain" description="PAC" evidence="8">
    <location>
        <begin position="507"/>
        <end position="559"/>
    </location>
</feature>
<accession>A0A2W4T900</accession>
<keyword evidence="6" id="KW-0472">Membrane</keyword>
<dbReference type="PROSITE" id="PS50113">
    <property type="entry name" value="PAC"/>
    <property type="match status" value="2"/>
</dbReference>
<feature type="non-terminal residue" evidence="9">
    <location>
        <position position="1"/>
    </location>
</feature>
<evidence type="ECO:0000256" key="6">
    <source>
        <dbReference type="SAM" id="Phobius"/>
    </source>
</evidence>
<feature type="domain" description="PAC" evidence="8">
    <location>
        <begin position="254"/>
        <end position="303"/>
    </location>
</feature>
<evidence type="ECO:0000256" key="4">
    <source>
        <dbReference type="ARBA" id="ARBA00022679"/>
    </source>
</evidence>
<dbReference type="Pfam" id="PF08447">
    <property type="entry name" value="PAS_3"/>
    <property type="match status" value="1"/>
</dbReference>
<dbReference type="SMART" id="SM00091">
    <property type="entry name" value="PAS"/>
    <property type="match status" value="4"/>
</dbReference>
<keyword evidence="6" id="KW-1133">Transmembrane helix</keyword>
<feature type="non-terminal residue" evidence="9">
    <location>
        <position position="654"/>
    </location>
</feature>
<dbReference type="SUPFAM" id="SSF55785">
    <property type="entry name" value="PYP-like sensor domain (PAS domain)"/>
    <property type="match status" value="4"/>
</dbReference>
<dbReference type="PANTHER" id="PTHR43304">
    <property type="entry name" value="PHYTOCHROME-LIKE PROTEIN CPH1"/>
    <property type="match status" value="1"/>
</dbReference>
<feature type="domain" description="PAS" evidence="7">
    <location>
        <begin position="433"/>
        <end position="503"/>
    </location>
</feature>
<evidence type="ECO:0000256" key="2">
    <source>
        <dbReference type="ARBA" id="ARBA00012438"/>
    </source>
</evidence>
<dbReference type="EMBL" id="QJPH01000274">
    <property type="protein sequence ID" value="PZN81164.1"/>
    <property type="molecule type" value="Genomic_DNA"/>
</dbReference>
<dbReference type="Proteomes" id="UP000249396">
    <property type="component" value="Unassembled WGS sequence"/>
</dbReference>
<dbReference type="EC" id="2.7.13.3" evidence="2"/>
<dbReference type="NCBIfam" id="TIGR00229">
    <property type="entry name" value="sensory_box"/>
    <property type="match status" value="3"/>
</dbReference>
<protein>
    <recommendedName>
        <fullName evidence="2">histidine kinase</fullName>
        <ecNumber evidence="2">2.7.13.3</ecNumber>
    </recommendedName>
</protein>
<dbReference type="CDD" id="cd00130">
    <property type="entry name" value="PAS"/>
    <property type="match status" value="3"/>
</dbReference>
<dbReference type="InterPro" id="IPR000700">
    <property type="entry name" value="PAS-assoc_C"/>
</dbReference>
<feature type="domain" description="PAS" evidence="7">
    <location>
        <begin position="182"/>
        <end position="252"/>
    </location>
</feature>
<dbReference type="Gene3D" id="3.30.450.20">
    <property type="entry name" value="PAS domain"/>
    <property type="match status" value="4"/>
</dbReference>
<dbReference type="Pfam" id="PF13188">
    <property type="entry name" value="PAS_8"/>
    <property type="match status" value="1"/>
</dbReference>
<feature type="transmembrane region" description="Helical" evidence="6">
    <location>
        <begin position="150"/>
        <end position="172"/>
    </location>
</feature>
<evidence type="ECO:0000256" key="1">
    <source>
        <dbReference type="ARBA" id="ARBA00000085"/>
    </source>
</evidence>
<feature type="transmembrane region" description="Helical" evidence="6">
    <location>
        <begin position="111"/>
        <end position="130"/>
    </location>
</feature>
<dbReference type="AlphaFoldDB" id="A0A2W4T900"/>
<evidence type="ECO:0000313" key="10">
    <source>
        <dbReference type="Proteomes" id="UP000249396"/>
    </source>
</evidence>
<evidence type="ECO:0000256" key="5">
    <source>
        <dbReference type="ARBA" id="ARBA00022777"/>
    </source>
</evidence>
<feature type="transmembrane region" description="Helical" evidence="6">
    <location>
        <begin position="78"/>
        <end position="99"/>
    </location>
</feature>
<keyword evidence="3" id="KW-0597">Phosphoprotein</keyword>
<sequence>GLSMGVGVLLIGLRGHVPAWATFPLANFLLFTYLMMRIQSLRLDLAVPWRWEWMAAASLLFVLVLESIRLGLGNLSLVVIYNNSVYTVISYYLATLAWQLGHQEKSHSVSWIAWSYRAMAAGTLISAIVSSMRLGTGPSVELLEANPFRIIIVIIIIPFMVISHIAYVGFILERTHRQIIEAEKQYRAIIETTLDGFCVCDMEGRFIDVNKTYCDMIGYGRDELLAMRLSDIKYDGNDLDIQARIQQTMQRGFNRFESRYQCRNGRILDVEVSTTFQPTGAGQFLVFIRDITERKQWEQALRKSEQKFKALADTSPLAIYMSVGVEQKYEYINPTAVKLFGYTLDETPTIEQWWPLAYPDAAYRRQVEEEWQRKIEKAIKTCSEIEPMEVVVTCKDGSRKNIQWGFKTIGEQNWAFGIDLTVRRQMENELRDSEARLRSYFELPLTGRAITSPSTGWIEVNATLCDMLGYSETELTQITWAELTHPDDLTADLAQFNRVIAGEIDGYTMEKRFIHKNGQSVHTHLAVHCLRKPDQSVDYLVALIIDISELRKAEESLKHSEERLRQITDVAPVFLAEINKDLRYRFVNRRYAELFGLPPKELCGKRVNTIMPEQAFANAQPYMLKALAGQLVEFETELQESPGGHQFMATRYAP</sequence>
<organism evidence="9 10">
    <name type="scientific">Candidatus Methylumidiphilus alinenensis</name>
    <dbReference type="NCBI Taxonomy" id="2202197"/>
    <lineage>
        <taxon>Bacteria</taxon>
        <taxon>Pseudomonadati</taxon>
        <taxon>Pseudomonadota</taxon>
        <taxon>Gammaproteobacteria</taxon>
        <taxon>Methylococcales</taxon>
        <taxon>Candidatus Methylumidiphilus</taxon>
    </lineage>
</organism>
<dbReference type="InterPro" id="IPR013655">
    <property type="entry name" value="PAS_fold_3"/>
</dbReference>
<evidence type="ECO:0000259" key="7">
    <source>
        <dbReference type="PROSITE" id="PS50112"/>
    </source>
</evidence>
<evidence type="ECO:0000259" key="8">
    <source>
        <dbReference type="PROSITE" id="PS50113"/>
    </source>
</evidence>
<name>A0A2W4T900_9GAMM</name>
<feature type="transmembrane region" description="Helical" evidence="6">
    <location>
        <begin position="51"/>
        <end position="72"/>
    </location>
</feature>
<dbReference type="InterPro" id="IPR001610">
    <property type="entry name" value="PAC"/>
</dbReference>
<evidence type="ECO:0000313" key="9">
    <source>
        <dbReference type="EMBL" id="PZN81164.1"/>
    </source>
</evidence>
<keyword evidence="5" id="KW-0418">Kinase</keyword>
<keyword evidence="4" id="KW-0808">Transferase</keyword>
<evidence type="ECO:0000256" key="3">
    <source>
        <dbReference type="ARBA" id="ARBA00022553"/>
    </source>
</evidence>
<dbReference type="PROSITE" id="PS50112">
    <property type="entry name" value="PAS"/>
    <property type="match status" value="3"/>
</dbReference>
<dbReference type="PANTHER" id="PTHR43304:SF1">
    <property type="entry name" value="PAC DOMAIN-CONTAINING PROTEIN"/>
    <property type="match status" value="1"/>
</dbReference>
<dbReference type="InterPro" id="IPR000014">
    <property type="entry name" value="PAS"/>
</dbReference>
<dbReference type="InterPro" id="IPR052162">
    <property type="entry name" value="Sensor_kinase/Photoreceptor"/>
</dbReference>
<keyword evidence="6" id="KW-0812">Transmembrane</keyword>
<feature type="domain" description="PAS" evidence="7">
    <location>
        <begin position="560"/>
        <end position="613"/>
    </location>
</feature>
<comment type="catalytic activity">
    <reaction evidence="1">
        <text>ATP + protein L-histidine = ADP + protein N-phospho-L-histidine.</text>
        <dbReference type="EC" id="2.7.13.3"/>
    </reaction>
</comment>
<dbReference type="InterPro" id="IPR035965">
    <property type="entry name" value="PAS-like_dom_sf"/>
</dbReference>
<feature type="transmembrane region" description="Helical" evidence="6">
    <location>
        <begin position="20"/>
        <end position="39"/>
    </location>
</feature>
<dbReference type="SMART" id="SM00086">
    <property type="entry name" value="PAC"/>
    <property type="match status" value="2"/>
</dbReference>
<reference evidence="9 10" key="1">
    <citation type="journal article" date="2018" name="Aquat. Microb. Ecol.">
        <title>Gammaproteobacterial methanotrophs dominate.</title>
        <authorList>
            <person name="Rissanen A.J."/>
            <person name="Saarenheimo J."/>
            <person name="Tiirola M."/>
            <person name="Peura S."/>
            <person name="Aalto S.L."/>
            <person name="Karvinen A."/>
            <person name="Nykanen H."/>
        </authorList>
    </citation>
    <scope>NUCLEOTIDE SEQUENCE [LARGE SCALE GENOMIC DNA]</scope>
    <source>
        <strain evidence="9">AMbin10</strain>
    </source>
</reference>
<dbReference type="GO" id="GO:0004673">
    <property type="term" value="F:protein histidine kinase activity"/>
    <property type="evidence" value="ECO:0007669"/>
    <property type="project" value="UniProtKB-EC"/>
</dbReference>
<gene>
    <name evidence="9" type="ORF">DM484_08800</name>
</gene>
<dbReference type="Pfam" id="PF13426">
    <property type="entry name" value="PAS_9"/>
    <property type="match status" value="1"/>
</dbReference>
<comment type="caution">
    <text evidence="9">The sequence shown here is derived from an EMBL/GenBank/DDBJ whole genome shotgun (WGS) entry which is preliminary data.</text>
</comment>
<dbReference type="Pfam" id="PF08448">
    <property type="entry name" value="PAS_4"/>
    <property type="match status" value="1"/>
</dbReference>
<dbReference type="InterPro" id="IPR013656">
    <property type="entry name" value="PAS_4"/>
</dbReference>